<accession>A0A1D9FYL8</accession>
<organism evidence="1 2">
    <name type="scientific">Moorena producens (strain JHB)</name>
    <dbReference type="NCBI Taxonomy" id="1454205"/>
    <lineage>
        <taxon>Bacteria</taxon>
        <taxon>Bacillati</taxon>
        <taxon>Cyanobacteriota</taxon>
        <taxon>Cyanophyceae</taxon>
        <taxon>Coleofasciculales</taxon>
        <taxon>Coleofasciculaceae</taxon>
        <taxon>Moorena</taxon>
    </lineage>
</organism>
<dbReference type="Proteomes" id="UP000176944">
    <property type="component" value="Chromosome"/>
</dbReference>
<protein>
    <submittedName>
        <fullName evidence="1">Uncharacterized protein</fullName>
    </submittedName>
</protein>
<evidence type="ECO:0000313" key="1">
    <source>
        <dbReference type="EMBL" id="AOY80260.1"/>
    </source>
</evidence>
<sequence length="60" mass="7036">MVLLKITDLSFSTIIWSNYYPTRVLGRLSPPQPVMGKSYFNDELPIINYQLPIINYYQLP</sequence>
<evidence type="ECO:0000313" key="2">
    <source>
        <dbReference type="Proteomes" id="UP000176944"/>
    </source>
</evidence>
<dbReference type="EMBL" id="CP017708">
    <property type="protein sequence ID" value="AOY80260.1"/>
    <property type="molecule type" value="Genomic_DNA"/>
</dbReference>
<name>A0A1D9FYL8_MOOP1</name>
<proteinExistence type="predicted"/>
<dbReference type="AlphaFoldDB" id="A0A1D9FYL8"/>
<reference evidence="2" key="1">
    <citation type="submission" date="2016-10" db="EMBL/GenBank/DDBJ databases">
        <title>Comparative genomics uncovers the prolific and rare metabolic potential of the cyanobacterial genus Moorea.</title>
        <authorList>
            <person name="Leao T."/>
            <person name="Castelao G."/>
            <person name="Korobeynikov A."/>
            <person name="Monroe E.A."/>
            <person name="Podell S."/>
            <person name="Glukhov E."/>
            <person name="Allen E."/>
            <person name="Gerwick W.H."/>
            <person name="Gerwick L."/>
        </authorList>
    </citation>
    <scope>NUCLEOTIDE SEQUENCE [LARGE SCALE GENOMIC DNA]</scope>
    <source>
        <strain evidence="2">JHB</strain>
    </source>
</reference>
<gene>
    <name evidence="1" type="ORF">BJP36_10345</name>
</gene>